<dbReference type="AlphaFoldDB" id="A0AAN6N1D5"/>
<name>A0AAN6N1D5_9PEZI</name>
<gene>
    <name evidence="2" type="ORF">QBC46DRAFT_267671</name>
</gene>
<reference evidence="3" key="1">
    <citation type="journal article" date="2023" name="Mol. Phylogenet. Evol.">
        <title>Genome-scale phylogeny and comparative genomics of the fungal order Sordariales.</title>
        <authorList>
            <person name="Hensen N."/>
            <person name="Bonometti L."/>
            <person name="Westerberg I."/>
            <person name="Brannstrom I.O."/>
            <person name="Guillou S."/>
            <person name="Cros-Aarteil S."/>
            <person name="Calhoun S."/>
            <person name="Haridas S."/>
            <person name="Kuo A."/>
            <person name="Mondo S."/>
            <person name="Pangilinan J."/>
            <person name="Riley R."/>
            <person name="LaButti K."/>
            <person name="Andreopoulos B."/>
            <person name="Lipzen A."/>
            <person name="Chen C."/>
            <person name="Yan M."/>
            <person name="Daum C."/>
            <person name="Ng V."/>
            <person name="Clum A."/>
            <person name="Steindorff A."/>
            <person name="Ohm R.A."/>
            <person name="Martin F."/>
            <person name="Silar P."/>
            <person name="Natvig D.O."/>
            <person name="Lalanne C."/>
            <person name="Gautier V."/>
            <person name="Ament-Velasquez S.L."/>
            <person name="Kruys A."/>
            <person name="Hutchinson M.I."/>
            <person name="Powell A.J."/>
            <person name="Barry K."/>
            <person name="Miller A.N."/>
            <person name="Grigoriev I.V."/>
            <person name="Debuchy R."/>
            <person name="Gladieux P."/>
            <person name="Hiltunen Thoren M."/>
            <person name="Johannesson H."/>
        </authorList>
    </citation>
    <scope>NUCLEOTIDE SEQUENCE [LARGE SCALE GENOMIC DNA]</scope>
    <source>
        <strain evidence="3">CBS 340.73</strain>
    </source>
</reference>
<dbReference type="EMBL" id="MU853856">
    <property type="protein sequence ID" value="KAK3937366.1"/>
    <property type="molecule type" value="Genomic_DNA"/>
</dbReference>
<feature type="compositionally biased region" description="Low complexity" evidence="1">
    <location>
        <begin position="57"/>
        <end position="74"/>
    </location>
</feature>
<comment type="caution">
    <text evidence="2">The sequence shown here is derived from an EMBL/GenBank/DDBJ whole genome shotgun (WGS) entry which is preliminary data.</text>
</comment>
<proteinExistence type="predicted"/>
<evidence type="ECO:0000313" key="3">
    <source>
        <dbReference type="Proteomes" id="UP001303473"/>
    </source>
</evidence>
<protein>
    <submittedName>
        <fullName evidence="2">Uncharacterized protein</fullName>
    </submittedName>
</protein>
<feature type="compositionally biased region" description="Polar residues" evidence="1">
    <location>
        <begin position="41"/>
        <end position="56"/>
    </location>
</feature>
<organism evidence="2 3">
    <name type="scientific">Diplogelasinospora grovesii</name>
    <dbReference type="NCBI Taxonomy" id="303347"/>
    <lineage>
        <taxon>Eukaryota</taxon>
        <taxon>Fungi</taxon>
        <taxon>Dikarya</taxon>
        <taxon>Ascomycota</taxon>
        <taxon>Pezizomycotina</taxon>
        <taxon>Sordariomycetes</taxon>
        <taxon>Sordariomycetidae</taxon>
        <taxon>Sordariales</taxon>
        <taxon>Diplogelasinosporaceae</taxon>
        <taxon>Diplogelasinospora</taxon>
    </lineage>
</organism>
<evidence type="ECO:0000256" key="1">
    <source>
        <dbReference type="SAM" id="MobiDB-lite"/>
    </source>
</evidence>
<accession>A0AAN6N1D5</accession>
<feature type="compositionally biased region" description="Polar residues" evidence="1">
    <location>
        <begin position="13"/>
        <end position="25"/>
    </location>
</feature>
<dbReference type="Proteomes" id="UP001303473">
    <property type="component" value="Unassembled WGS sequence"/>
</dbReference>
<keyword evidence="3" id="KW-1185">Reference proteome</keyword>
<sequence>MPPTTTSPHPSTNFRRGSHASTSSLSDDEDAITACPLKKPSLNQRQHTNVSATANGQHESSQQHSRPHSQRSNSWRTSISHFDPPDSEGDGCNYEEIPTELLWRRMLTIQRMFGCYNSARMRAALEAGAENFVPSRTCLDLLNDSIDHLPEEAKRQLEEFLGQEATGTKKRKSWRQRLLYAPTLN</sequence>
<feature type="compositionally biased region" description="Low complexity" evidence="1">
    <location>
        <begin position="1"/>
        <end position="12"/>
    </location>
</feature>
<feature type="region of interest" description="Disordered" evidence="1">
    <location>
        <begin position="1"/>
        <end position="92"/>
    </location>
</feature>
<evidence type="ECO:0000313" key="2">
    <source>
        <dbReference type="EMBL" id="KAK3937366.1"/>
    </source>
</evidence>